<feature type="region of interest" description="Leucine repeat II (LRII)" evidence="3">
    <location>
        <begin position="417"/>
        <end position="449"/>
    </location>
</feature>
<keyword evidence="5" id="KW-1185">Reference proteome</keyword>
<evidence type="ECO:0008006" key="6">
    <source>
        <dbReference type="Google" id="ProtNLM"/>
    </source>
</evidence>
<evidence type="ECO:0000313" key="4">
    <source>
        <dbReference type="EMBL" id="KAF8699041.1"/>
    </source>
</evidence>
<dbReference type="EMBL" id="JACEFO010001857">
    <property type="protein sequence ID" value="KAF8699041.1"/>
    <property type="molecule type" value="Genomic_DNA"/>
</dbReference>
<feature type="region of interest" description="VHIID" evidence="3">
    <location>
        <begin position="336"/>
        <end position="401"/>
    </location>
</feature>
<name>A0A835BHA2_9POAL</name>
<keyword evidence="2" id="KW-0804">Transcription</keyword>
<dbReference type="InterPro" id="IPR005202">
    <property type="entry name" value="TF_GRAS"/>
</dbReference>
<dbReference type="PANTHER" id="PTHR31636">
    <property type="entry name" value="OSJNBA0084A10.13 PROTEIN-RELATED"/>
    <property type="match status" value="1"/>
</dbReference>
<dbReference type="Proteomes" id="UP000636709">
    <property type="component" value="Unassembled WGS sequence"/>
</dbReference>
<feature type="region of interest" description="SAW" evidence="3">
    <location>
        <begin position="556"/>
        <end position="631"/>
    </location>
</feature>
<comment type="caution">
    <text evidence="4">The sequence shown here is derived from an EMBL/GenBank/DDBJ whole genome shotgun (WGS) entry which is preliminary data.</text>
</comment>
<accession>A0A835BHA2</accession>
<comment type="similarity">
    <text evidence="3">Belongs to the GRAS family.</text>
</comment>
<dbReference type="AlphaFoldDB" id="A0A835BHA2"/>
<dbReference type="OrthoDB" id="665011at2759"/>
<evidence type="ECO:0000256" key="1">
    <source>
        <dbReference type="ARBA" id="ARBA00023015"/>
    </source>
</evidence>
<evidence type="ECO:0000256" key="3">
    <source>
        <dbReference type="PROSITE-ProRule" id="PRU01191"/>
    </source>
</evidence>
<dbReference type="Pfam" id="PF03514">
    <property type="entry name" value="GRAS"/>
    <property type="match status" value="1"/>
</dbReference>
<reference evidence="4" key="1">
    <citation type="submission" date="2020-07" db="EMBL/GenBank/DDBJ databases">
        <title>Genome sequence and genetic diversity analysis of an under-domesticated orphan crop, white fonio (Digitaria exilis).</title>
        <authorList>
            <person name="Bennetzen J.L."/>
            <person name="Chen S."/>
            <person name="Ma X."/>
            <person name="Wang X."/>
            <person name="Yssel A.E.J."/>
            <person name="Chaluvadi S.R."/>
            <person name="Johnson M."/>
            <person name="Gangashetty P."/>
            <person name="Hamidou F."/>
            <person name="Sanogo M.D."/>
            <person name="Zwaenepoel A."/>
            <person name="Wallace J."/>
            <person name="Van De Peer Y."/>
            <person name="Van Deynze A."/>
        </authorList>
    </citation>
    <scope>NUCLEOTIDE SEQUENCE</scope>
    <source>
        <tissue evidence="4">Leaves</tissue>
    </source>
</reference>
<feature type="short sequence motif" description="VHIID" evidence="3">
    <location>
        <begin position="367"/>
        <end position="371"/>
    </location>
</feature>
<protein>
    <recommendedName>
        <fullName evidence="6">Scarecrow-like protein 9</fullName>
    </recommendedName>
</protein>
<dbReference type="PROSITE" id="PS50985">
    <property type="entry name" value="GRAS"/>
    <property type="match status" value="1"/>
</dbReference>
<evidence type="ECO:0000313" key="5">
    <source>
        <dbReference type="Proteomes" id="UP000636709"/>
    </source>
</evidence>
<gene>
    <name evidence="4" type="ORF">HU200_034730</name>
</gene>
<evidence type="ECO:0000256" key="2">
    <source>
        <dbReference type="ARBA" id="ARBA00023163"/>
    </source>
</evidence>
<feature type="region of interest" description="Leucine repeat I (LRI)" evidence="3">
    <location>
        <begin position="257"/>
        <end position="317"/>
    </location>
</feature>
<sequence length="637" mass="71603">MGIIRVLMAQMPKSGFDTKANRMEEFFVEGLADPSPPSPSLFLGLPTMDNSVGQDSPSPDDIVLSYVSRFLMEDDNEDKLLRQDSDHHALLQAQEPFAQILLSSSISTNSNNSINRNNMEGANNLLQSSSGDQCSLSSAFSMCVDSVGAFSKSLQEASRFCPRDNGTRKDQLVNQRVTECSNHRVIKKRYSKDEQLEVEVCRARKAMVMMEEIEEVFGKMMLRGYETWRNDMEKLHIAKANEAMNKKSGSKAKSDVVDLGALLIRCAQAVAAGSVLTAQGLLKQIRQHASSTGDATQRLAQCFSKGLEARLTGTGRQLCLLGMADRTLVVEYLKAYKLYMAACCFNRVALFFNIMTIENAMAGKSKLHIVDFGTHHGFQWAGLLRWMSSREGGPPEVKITAINRLQAKSCPAEGIDDTGHRLGKCALEFGVPFKFHAITAKWETICADNLNTDVDEVLVVNDLFNFSILTDESIYFDRPSPRDVVLNNIRKMRPDVFIQGVVNSSYGTSFLARFREALFYYSALFDMLDATIPREDNMRLVLEQGMLGHSVLNVIACEGMELMYRPEKYRQWQVRNQRAGLRQLPLKPNIIQVLKEKVMKDHHKDFFVGEDSQWLLQGWMGRILYAHSTWVADAISE</sequence>
<proteinExistence type="inferred from homology"/>
<keyword evidence="1" id="KW-0805">Transcription regulation</keyword>
<organism evidence="4 5">
    <name type="scientific">Digitaria exilis</name>
    <dbReference type="NCBI Taxonomy" id="1010633"/>
    <lineage>
        <taxon>Eukaryota</taxon>
        <taxon>Viridiplantae</taxon>
        <taxon>Streptophyta</taxon>
        <taxon>Embryophyta</taxon>
        <taxon>Tracheophyta</taxon>
        <taxon>Spermatophyta</taxon>
        <taxon>Magnoliopsida</taxon>
        <taxon>Liliopsida</taxon>
        <taxon>Poales</taxon>
        <taxon>Poaceae</taxon>
        <taxon>PACMAD clade</taxon>
        <taxon>Panicoideae</taxon>
        <taxon>Panicodae</taxon>
        <taxon>Paniceae</taxon>
        <taxon>Anthephorinae</taxon>
        <taxon>Digitaria</taxon>
    </lineage>
</organism>
<comment type="caution">
    <text evidence="3">Lacks conserved residue(s) required for the propagation of feature annotation.</text>
</comment>